<dbReference type="Proteomes" id="UP000201371">
    <property type="component" value="Segment"/>
</dbReference>
<reference evidence="3" key="1">
    <citation type="submission" date="2016-03" db="EMBL/GenBank/DDBJ databases">
        <authorList>
            <person name="Ploux O."/>
        </authorList>
    </citation>
    <scope>NUCLEOTIDE SEQUENCE [LARGE SCALE GENOMIC DNA]</scope>
</reference>
<evidence type="ECO:0000313" key="2">
    <source>
        <dbReference type="EMBL" id="AMS02597.1"/>
    </source>
</evidence>
<feature type="region of interest" description="Disordered" evidence="1">
    <location>
        <begin position="358"/>
        <end position="380"/>
    </location>
</feature>
<dbReference type="OrthoDB" id="784at10239"/>
<proteinExistence type="predicted"/>
<sequence>MNETNKLMATQIFEWLDFTVDIIEILQFIGDLRELVDAIMQAFGGNFEPLTDWVEAFVADPWPGFEWLSGLGDWSSLDTIFAPFSAIGDAVEGVQGIILNVINAIMSAIRKVPVVGGEIADRIGEMKTDVGGVADTAQEASQQAESISNQVHYVREVISLRAGRSVWETGPDRTGTVSFPFGLLNIMGGSFTTSSESHTHTINGSTANATAGGTSHSHSNGGLNNTSNSHSHTGTVGGSVPTVNVTATYAPWGNLIFDSNAERRVLTFIGMRTGTVTSFNLDLYKMEEDGSSTLVYSSPDLAPGLGATLQWQQHLLPNKVLTDIGDIYDVQFRMVGSGTVTVAGVNMPYPTPIPGLRPYSSGSARNPSSSPAPTTISTATRDSMYVGPTPWISFGIDVGQTAIPRYFYDDLNRTSWGSSWVIAQDMGLSSGRAYHPGGFLTGGDGRSIWQQQTLTDTVESTFTITTANSGFMGVGICLNSSGTAGAWVMVNNEETNLCTGSYEIANRTERSTAPIGGAGSYKVRYTAVDNTYRVYKDGSTTPIISWVDSSNVVTHGLGRRWVGIIAAKGSFQDSSYLDNWSAYDYSAA</sequence>
<feature type="region of interest" description="Disordered" evidence="1">
    <location>
        <begin position="195"/>
        <end position="238"/>
    </location>
</feature>
<gene>
    <name evidence="2" type="primary">53</name>
    <name evidence="2" type="ORF">SEA_YVONNETASTIC_53</name>
</gene>
<keyword evidence="3" id="KW-1185">Reference proteome</keyword>
<organism evidence="2 3">
    <name type="scientific">Gordonia phage Yvonnetastic</name>
    <dbReference type="NCBI Taxonomy" id="1821566"/>
    <lineage>
        <taxon>Viruses</taxon>
        <taxon>Duplodnaviria</taxon>
        <taxon>Heunggongvirae</taxon>
        <taxon>Uroviricota</taxon>
        <taxon>Caudoviricetes</taxon>
        <taxon>Yvonnevirus</taxon>
        <taxon>Yvonnevirus yvonnetastic</taxon>
        <taxon>Gordonia virus Yvonnetastic</taxon>
    </lineage>
</organism>
<protein>
    <recommendedName>
        <fullName evidence="4">Minor tail protein</fullName>
    </recommendedName>
</protein>
<evidence type="ECO:0008006" key="4">
    <source>
        <dbReference type="Google" id="ProtNLM"/>
    </source>
</evidence>
<feature type="compositionally biased region" description="Polar residues" evidence="1">
    <location>
        <begin position="202"/>
        <end position="234"/>
    </location>
</feature>
<dbReference type="KEGG" id="vg:29125015"/>
<dbReference type="RefSeq" id="YP_009301107.1">
    <property type="nucleotide sequence ID" value="NC_031230.1"/>
</dbReference>
<accession>A0A142K914</accession>
<evidence type="ECO:0000256" key="1">
    <source>
        <dbReference type="SAM" id="MobiDB-lite"/>
    </source>
</evidence>
<name>A0A142K914_9CAUD</name>
<dbReference type="GeneID" id="29125015"/>
<evidence type="ECO:0000313" key="3">
    <source>
        <dbReference type="Proteomes" id="UP000201371"/>
    </source>
</evidence>
<dbReference type="EMBL" id="KU963248">
    <property type="protein sequence ID" value="AMS02597.1"/>
    <property type="molecule type" value="Genomic_DNA"/>
</dbReference>